<name>A0A927A2I6_9NOST</name>
<evidence type="ECO:0000313" key="2">
    <source>
        <dbReference type="Proteomes" id="UP000662185"/>
    </source>
</evidence>
<dbReference type="AlphaFoldDB" id="A0A927A2I6"/>
<reference evidence="2" key="1">
    <citation type="journal article" date="2020" name="ISME J.">
        <title>Comparative genomics reveals insights into cyanobacterial evolution and habitat adaptation.</title>
        <authorList>
            <person name="Chen M.Y."/>
            <person name="Teng W.K."/>
            <person name="Zhao L."/>
            <person name="Hu C.X."/>
            <person name="Zhou Y.K."/>
            <person name="Han B.P."/>
            <person name="Song L.R."/>
            <person name="Shu W.S."/>
        </authorList>
    </citation>
    <scope>NUCLEOTIDE SEQUENCE [LARGE SCALE GENOMIC DNA]</scope>
    <source>
        <strain evidence="2">FACHB-251</strain>
    </source>
</reference>
<dbReference type="EMBL" id="JACJQU010000016">
    <property type="protein sequence ID" value="MBD2295804.1"/>
    <property type="molecule type" value="Genomic_DNA"/>
</dbReference>
<accession>A0A927A2I6</accession>
<sequence length="146" mass="16202">MQPKPPTFWLIEPEKNSSQQIIAGGVILPDGQVAIARCLPNSTHATFPSLKSFQQLQDKRGRQLVFDDHSRDGYDLNSFKLVRKKDVTGISGTGIVAVGCYFQSFGGLAVMQWLTDAASTAWYPGGWEQIELIHGHNRKTQIVMDV</sequence>
<dbReference type="RefSeq" id="WP_190563525.1">
    <property type="nucleotide sequence ID" value="NZ_JACJQU010000016.1"/>
</dbReference>
<comment type="caution">
    <text evidence="1">The sequence shown here is derived from an EMBL/GenBank/DDBJ whole genome shotgun (WGS) entry which is preliminary data.</text>
</comment>
<keyword evidence="2" id="KW-1185">Reference proteome</keyword>
<dbReference type="Proteomes" id="UP000662185">
    <property type="component" value="Unassembled WGS sequence"/>
</dbReference>
<evidence type="ECO:0000313" key="1">
    <source>
        <dbReference type="EMBL" id="MBD2295804.1"/>
    </source>
</evidence>
<gene>
    <name evidence="1" type="ORF">H6G06_20585</name>
</gene>
<protein>
    <submittedName>
        <fullName evidence="1">Uncharacterized protein</fullName>
    </submittedName>
</protein>
<organism evidence="1 2">
    <name type="scientific">Anabaena sphaerica FACHB-251</name>
    <dbReference type="NCBI Taxonomy" id="2692883"/>
    <lineage>
        <taxon>Bacteria</taxon>
        <taxon>Bacillati</taxon>
        <taxon>Cyanobacteriota</taxon>
        <taxon>Cyanophyceae</taxon>
        <taxon>Nostocales</taxon>
        <taxon>Nostocaceae</taxon>
        <taxon>Anabaena</taxon>
    </lineage>
</organism>
<proteinExistence type="predicted"/>